<evidence type="ECO:0000313" key="2">
    <source>
        <dbReference type="EMBL" id="GFN88221.1"/>
    </source>
</evidence>
<feature type="region of interest" description="Disordered" evidence="1">
    <location>
        <begin position="81"/>
        <end position="105"/>
    </location>
</feature>
<sequence length="105" mass="11906">MRLKPNTLSISWFEKSCGEYMVLTKEGLISQGLKHGDENKARCDSIVQSCHQGKVDKDYDGVLIFRGRRWRVGWRPDHKTCQNLNGPGSSPSTPLTPFLEEELKA</sequence>
<gene>
    <name evidence="2" type="ORF">PoB_001472700</name>
</gene>
<protein>
    <submittedName>
        <fullName evidence="2">Uncharacterized protein</fullName>
    </submittedName>
</protein>
<accession>A0AAV3Z160</accession>
<dbReference type="AlphaFoldDB" id="A0AAV3Z160"/>
<evidence type="ECO:0000313" key="3">
    <source>
        <dbReference type="Proteomes" id="UP000735302"/>
    </source>
</evidence>
<keyword evidence="3" id="KW-1185">Reference proteome</keyword>
<evidence type="ECO:0000256" key="1">
    <source>
        <dbReference type="SAM" id="MobiDB-lite"/>
    </source>
</evidence>
<comment type="caution">
    <text evidence="2">The sequence shown here is derived from an EMBL/GenBank/DDBJ whole genome shotgun (WGS) entry which is preliminary data.</text>
</comment>
<feature type="compositionally biased region" description="Low complexity" evidence="1">
    <location>
        <begin position="83"/>
        <end position="97"/>
    </location>
</feature>
<organism evidence="2 3">
    <name type="scientific">Plakobranchus ocellatus</name>
    <dbReference type="NCBI Taxonomy" id="259542"/>
    <lineage>
        <taxon>Eukaryota</taxon>
        <taxon>Metazoa</taxon>
        <taxon>Spiralia</taxon>
        <taxon>Lophotrochozoa</taxon>
        <taxon>Mollusca</taxon>
        <taxon>Gastropoda</taxon>
        <taxon>Heterobranchia</taxon>
        <taxon>Euthyneura</taxon>
        <taxon>Panpulmonata</taxon>
        <taxon>Sacoglossa</taxon>
        <taxon>Placobranchoidea</taxon>
        <taxon>Plakobranchidae</taxon>
        <taxon>Plakobranchus</taxon>
    </lineage>
</organism>
<name>A0AAV3Z160_9GAST</name>
<reference evidence="2 3" key="1">
    <citation type="journal article" date="2021" name="Elife">
        <title>Chloroplast acquisition without the gene transfer in kleptoplastic sea slugs, Plakobranchus ocellatus.</title>
        <authorList>
            <person name="Maeda T."/>
            <person name="Takahashi S."/>
            <person name="Yoshida T."/>
            <person name="Shimamura S."/>
            <person name="Takaki Y."/>
            <person name="Nagai Y."/>
            <person name="Toyoda A."/>
            <person name="Suzuki Y."/>
            <person name="Arimoto A."/>
            <person name="Ishii H."/>
            <person name="Satoh N."/>
            <person name="Nishiyama T."/>
            <person name="Hasebe M."/>
            <person name="Maruyama T."/>
            <person name="Minagawa J."/>
            <person name="Obokata J."/>
            <person name="Shigenobu S."/>
        </authorList>
    </citation>
    <scope>NUCLEOTIDE SEQUENCE [LARGE SCALE GENOMIC DNA]</scope>
</reference>
<proteinExistence type="predicted"/>
<dbReference type="Proteomes" id="UP000735302">
    <property type="component" value="Unassembled WGS sequence"/>
</dbReference>
<dbReference type="EMBL" id="BLXT01001848">
    <property type="protein sequence ID" value="GFN88221.1"/>
    <property type="molecule type" value="Genomic_DNA"/>
</dbReference>